<gene>
    <name evidence="1" type="ORF">RRG08_043181</name>
</gene>
<dbReference type="EMBL" id="JAWDGP010003869">
    <property type="protein sequence ID" value="KAK3770019.1"/>
    <property type="molecule type" value="Genomic_DNA"/>
</dbReference>
<name>A0AAE0ZIE8_9GAST</name>
<accession>A0AAE0ZIE8</accession>
<proteinExistence type="predicted"/>
<sequence length="68" mass="7574">MVTCDDVSPWACPQAVSPCHVPERQVKARLSATEAQIDETSSCIHPLIRPTWSVLCRPSLLSERRNLS</sequence>
<protein>
    <submittedName>
        <fullName evidence="1">Uncharacterized protein</fullName>
    </submittedName>
</protein>
<evidence type="ECO:0000313" key="2">
    <source>
        <dbReference type="Proteomes" id="UP001283361"/>
    </source>
</evidence>
<evidence type="ECO:0000313" key="1">
    <source>
        <dbReference type="EMBL" id="KAK3770019.1"/>
    </source>
</evidence>
<keyword evidence="2" id="KW-1185">Reference proteome</keyword>
<organism evidence="1 2">
    <name type="scientific">Elysia crispata</name>
    <name type="common">lettuce slug</name>
    <dbReference type="NCBI Taxonomy" id="231223"/>
    <lineage>
        <taxon>Eukaryota</taxon>
        <taxon>Metazoa</taxon>
        <taxon>Spiralia</taxon>
        <taxon>Lophotrochozoa</taxon>
        <taxon>Mollusca</taxon>
        <taxon>Gastropoda</taxon>
        <taxon>Heterobranchia</taxon>
        <taxon>Euthyneura</taxon>
        <taxon>Panpulmonata</taxon>
        <taxon>Sacoglossa</taxon>
        <taxon>Placobranchoidea</taxon>
        <taxon>Plakobranchidae</taxon>
        <taxon>Elysia</taxon>
    </lineage>
</organism>
<dbReference type="Proteomes" id="UP001283361">
    <property type="component" value="Unassembled WGS sequence"/>
</dbReference>
<dbReference type="AlphaFoldDB" id="A0AAE0ZIE8"/>
<comment type="caution">
    <text evidence="1">The sequence shown here is derived from an EMBL/GenBank/DDBJ whole genome shotgun (WGS) entry which is preliminary data.</text>
</comment>
<reference evidence="1" key="1">
    <citation type="journal article" date="2023" name="G3 (Bethesda)">
        <title>A reference genome for the long-term kleptoplast-retaining sea slug Elysia crispata morphotype clarki.</title>
        <authorList>
            <person name="Eastman K.E."/>
            <person name="Pendleton A.L."/>
            <person name="Shaikh M.A."/>
            <person name="Suttiyut T."/>
            <person name="Ogas R."/>
            <person name="Tomko P."/>
            <person name="Gavelis G."/>
            <person name="Widhalm J.R."/>
            <person name="Wisecaver J.H."/>
        </authorList>
    </citation>
    <scope>NUCLEOTIDE SEQUENCE</scope>
    <source>
        <strain evidence="1">ECLA1</strain>
    </source>
</reference>